<protein>
    <submittedName>
        <fullName evidence="1">Uncharacterized protein</fullName>
    </submittedName>
</protein>
<organism evidence="1 2">
    <name type="scientific">Laetiporus sulphureus 93-53</name>
    <dbReference type="NCBI Taxonomy" id="1314785"/>
    <lineage>
        <taxon>Eukaryota</taxon>
        <taxon>Fungi</taxon>
        <taxon>Dikarya</taxon>
        <taxon>Basidiomycota</taxon>
        <taxon>Agaricomycotina</taxon>
        <taxon>Agaricomycetes</taxon>
        <taxon>Polyporales</taxon>
        <taxon>Laetiporus</taxon>
    </lineage>
</organism>
<keyword evidence="2" id="KW-1185">Reference proteome</keyword>
<dbReference type="AlphaFoldDB" id="A0A165C5N9"/>
<dbReference type="EMBL" id="KV427654">
    <property type="protein sequence ID" value="KZT02249.1"/>
    <property type="molecule type" value="Genomic_DNA"/>
</dbReference>
<evidence type="ECO:0000313" key="2">
    <source>
        <dbReference type="Proteomes" id="UP000076871"/>
    </source>
</evidence>
<evidence type="ECO:0000313" key="1">
    <source>
        <dbReference type="EMBL" id="KZT02249.1"/>
    </source>
</evidence>
<dbReference type="GeneID" id="63819477"/>
<gene>
    <name evidence="1" type="ORF">LAESUDRAFT_433005</name>
</gene>
<proteinExistence type="predicted"/>
<name>A0A165C5N9_9APHY</name>
<sequence length="141" mass="15897">MSEFSMIASFIAPLFDVHYCSSSRLVPPSCDSSLDSVHPSRAYLAVGGRKLRRRCRIREAESQTGVLLRQHNAPTLRTLLARRGEGEAKPLDEPSQQVIAWSWRPLRFDPAKHTTSPCVRLCTHLDDRMAIARSKGQAWLL</sequence>
<dbReference type="RefSeq" id="XP_040759989.1">
    <property type="nucleotide sequence ID" value="XM_040902446.1"/>
</dbReference>
<dbReference type="Proteomes" id="UP000076871">
    <property type="component" value="Unassembled WGS sequence"/>
</dbReference>
<dbReference type="InParanoid" id="A0A165C5N9"/>
<accession>A0A165C5N9</accession>
<reference evidence="1 2" key="1">
    <citation type="journal article" date="2016" name="Mol. Biol. Evol.">
        <title>Comparative Genomics of Early-Diverging Mushroom-Forming Fungi Provides Insights into the Origins of Lignocellulose Decay Capabilities.</title>
        <authorList>
            <person name="Nagy L.G."/>
            <person name="Riley R."/>
            <person name="Tritt A."/>
            <person name="Adam C."/>
            <person name="Daum C."/>
            <person name="Floudas D."/>
            <person name="Sun H."/>
            <person name="Yadav J.S."/>
            <person name="Pangilinan J."/>
            <person name="Larsson K.H."/>
            <person name="Matsuura K."/>
            <person name="Barry K."/>
            <person name="Labutti K."/>
            <person name="Kuo R."/>
            <person name="Ohm R.A."/>
            <person name="Bhattacharya S.S."/>
            <person name="Shirouzu T."/>
            <person name="Yoshinaga Y."/>
            <person name="Martin F.M."/>
            <person name="Grigoriev I.V."/>
            <person name="Hibbett D.S."/>
        </authorList>
    </citation>
    <scope>NUCLEOTIDE SEQUENCE [LARGE SCALE GENOMIC DNA]</scope>
    <source>
        <strain evidence="1 2">93-53</strain>
    </source>
</reference>